<dbReference type="Pfam" id="PF21148">
    <property type="entry name" value="NSUN5_fdxn-like"/>
    <property type="match status" value="1"/>
</dbReference>
<feature type="domain" description="SAM-dependent MTase RsmB/NOP-type" evidence="7">
    <location>
        <begin position="145"/>
        <end position="530"/>
    </location>
</feature>
<dbReference type="InterPro" id="IPR001678">
    <property type="entry name" value="MeTrfase_RsmB-F_NOP2_dom"/>
</dbReference>
<dbReference type="SUPFAM" id="SSF53335">
    <property type="entry name" value="S-adenosyl-L-methionine-dependent methyltransferases"/>
    <property type="match status" value="1"/>
</dbReference>
<feature type="binding site" evidence="5">
    <location>
        <begin position="252"/>
        <end position="258"/>
    </location>
    <ligand>
        <name>S-adenosyl-L-methionine</name>
        <dbReference type="ChEBI" id="CHEBI:59789"/>
    </ligand>
</feature>
<dbReference type="PROSITE" id="PS51686">
    <property type="entry name" value="SAM_MT_RSMB_NOP"/>
    <property type="match status" value="1"/>
</dbReference>
<evidence type="ECO:0000256" key="6">
    <source>
        <dbReference type="SAM" id="MobiDB-lite"/>
    </source>
</evidence>
<feature type="compositionally biased region" description="Basic residues" evidence="6">
    <location>
        <begin position="584"/>
        <end position="597"/>
    </location>
</feature>
<feature type="binding site" evidence="5">
    <location>
        <position position="286"/>
    </location>
    <ligand>
        <name>S-adenosyl-L-methionine</name>
        <dbReference type="ChEBI" id="CHEBI:59789"/>
    </ligand>
</feature>
<protein>
    <submittedName>
        <fullName evidence="8">S-adenosyl-L-methionine-dependent methyltransferase</fullName>
    </submittedName>
</protein>
<feature type="region of interest" description="Disordered" evidence="6">
    <location>
        <begin position="360"/>
        <end position="380"/>
    </location>
</feature>
<evidence type="ECO:0000256" key="2">
    <source>
        <dbReference type="ARBA" id="ARBA00022679"/>
    </source>
</evidence>
<dbReference type="GO" id="GO:0005730">
    <property type="term" value="C:nucleolus"/>
    <property type="evidence" value="ECO:0007669"/>
    <property type="project" value="TreeGrafter"/>
</dbReference>
<gene>
    <name evidence="8" type="ORF">K432DRAFT_455829</name>
</gene>
<keyword evidence="9" id="KW-1185">Reference proteome</keyword>
<evidence type="ECO:0000256" key="3">
    <source>
        <dbReference type="ARBA" id="ARBA00022691"/>
    </source>
</evidence>
<dbReference type="InterPro" id="IPR049560">
    <property type="entry name" value="MeTrfase_RsmB-F_NOP2_cat"/>
</dbReference>
<dbReference type="Gene3D" id="3.40.50.150">
    <property type="entry name" value="Vaccinia Virus protein VP39"/>
    <property type="match status" value="1"/>
</dbReference>
<evidence type="ECO:0000256" key="1">
    <source>
        <dbReference type="ARBA" id="ARBA00022603"/>
    </source>
</evidence>
<dbReference type="Pfam" id="PF21153">
    <property type="entry name" value="NSUN5_N"/>
    <property type="match status" value="1"/>
</dbReference>
<feature type="compositionally biased region" description="Basic residues" evidence="6">
    <location>
        <begin position="368"/>
        <end position="377"/>
    </location>
</feature>
<dbReference type="InterPro" id="IPR049561">
    <property type="entry name" value="NSUN5_7_fdxn-like"/>
</dbReference>
<dbReference type="GO" id="GO:0070475">
    <property type="term" value="P:rRNA base methylation"/>
    <property type="evidence" value="ECO:0007669"/>
    <property type="project" value="TreeGrafter"/>
</dbReference>
<evidence type="ECO:0000256" key="5">
    <source>
        <dbReference type="PROSITE-ProRule" id="PRU01023"/>
    </source>
</evidence>
<comment type="similarity">
    <text evidence="5">Belongs to the class I-like SAM-binding methyltransferase superfamily. RsmB/NOP family.</text>
</comment>
<feature type="binding site" evidence="5">
    <location>
        <position position="315"/>
    </location>
    <ligand>
        <name>S-adenosyl-L-methionine</name>
        <dbReference type="ChEBI" id="CHEBI:59789"/>
    </ligand>
</feature>
<evidence type="ECO:0000313" key="9">
    <source>
        <dbReference type="Proteomes" id="UP000250266"/>
    </source>
</evidence>
<proteinExistence type="inferred from homology"/>
<name>A0A8E2EJP6_9PEZI</name>
<dbReference type="PRINTS" id="PR02008">
    <property type="entry name" value="RCMTFAMILY"/>
</dbReference>
<organism evidence="8 9">
    <name type="scientific">Lepidopterella palustris CBS 459.81</name>
    <dbReference type="NCBI Taxonomy" id="1314670"/>
    <lineage>
        <taxon>Eukaryota</taxon>
        <taxon>Fungi</taxon>
        <taxon>Dikarya</taxon>
        <taxon>Ascomycota</taxon>
        <taxon>Pezizomycotina</taxon>
        <taxon>Dothideomycetes</taxon>
        <taxon>Pleosporomycetidae</taxon>
        <taxon>Mytilinidiales</taxon>
        <taxon>Argynnaceae</taxon>
        <taxon>Lepidopterella</taxon>
    </lineage>
</organism>
<dbReference type="EMBL" id="KV744825">
    <property type="protein sequence ID" value="OCK85050.1"/>
    <property type="molecule type" value="Genomic_DNA"/>
</dbReference>
<dbReference type="AlphaFoldDB" id="A0A8E2EJP6"/>
<accession>A0A8E2EJP6</accession>
<feature type="active site" description="Nucleophile" evidence="5">
    <location>
        <position position="439"/>
    </location>
</feature>
<feature type="region of interest" description="Disordered" evidence="6">
    <location>
        <begin position="552"/>
        <end position="597"/>
    </location>
</feature>
<evidence type="ECO:0000259" key="7">
    <source>
        <dbReference type="PROSITE" id="PS51686"/>
    </source>
</evidence>
<keyword evidence="3 5" id="KW-0949">S-adenosyl-L-methionine</keyword>
<dbReference type="PANTHER" id="PTHR22807:SF4">
    <property type="entry name" value="28S RRNA (CYTOSINE-C(5))-METHYLTRANSFERASE"/>
    <property type="match status" value="1"/>
</dbReference>
<dbReference type="GO" id="GO:0003723">
    <property type="term" value="F:RNA binding"/>
    <property type="evidence" value="ECO:0007669"/>
    <property type="project" value="UniProtKB-UniRule"/>
</dbReference>
<evidence type="ECO:0000256" key="4">
    <source>
        <dbReference type="ARBA" id="ARBA00022884"/>
    </source>
</evidence>
<dbReference type="OrthoDB" id="435282at2759"/>
<dbReference type="Gene3D" id="3.30.70.1170">
    <property type="entry name" value="Sun protein, domain 3"/>
    <property type="match status" value="1"/>
</dbReference>
<dbReference type="InterPro" id="IPR029063">
    <property type="entry name" value="SAM-dependent_MTases_sf"/>
</dbReference>
<reference evidence="8 9" key="1">
    <citation type="journal article" date="2016" name="Nat. Commun.">
        <title>Ectomycorrhizal ecology is imprinted in the genome of the dominant symbiotic fungus Cenococcum geophilum.</title>
        <authorList>
            <consortium name="DOE Joint Genome Institute"/>
            <person name="Peter M."/>
            <person name="Kohler A."/>
            <person name="Ohm R.A."/>
            <person name="Kuo A."/>
            <person name="Krutzmann J."/>
            <person name="Morin E."/>
            <person name="Arend M."/>
            <person name="Barry K.W."/>
            <person name="Binder M."/>
            <person name="Choi C."/>
            <person name="Clum A."/>
            <person name="Copeland A."/>
            <person name="Grisel N."/>
            <person name="Haridas S."/>
            <person name="Kipfer T."/>
            <person name="LaButti K."/>
            <person name="Lindquist E."/>
            <person name="Lipzen A."/>
            <person name="Maire R."/>
            <person name="Meier B."/>
            <person name="Mihaltcheva S."/>
            <person name="Molinier V."/>
            <person name="Murat C."/>
            <person name="Poggeler S."/>
            <person name="Quandt C.A."/>
            <person name="Sperisen C."/>
            <person name="Tritt A."/>
            <person name="Tisserant E."/>
            <person name="Crous P.W."/>
            <person name="Henrissat B."/>
            <person name="Nehls U."/>
            <person name="Egli S."/>
            <person name="Spatafora J.W."/>
            <person name="Grigoriev I.V."/>
            <person name="Martin F.M."/>
        </authorList>
    </citation>
    <scope>NUCLEOTIDE SEQUENCE [LARGE SCALE GENOMIC DNA]</scope>
    <source>
        <strain evidence="8 9">CBS 459.81</strain>
    </source>
</reference>
<dbReference type="InterPro" id="IPR023267">
    <property type="entry name" value="RCMT"/>
</dbReference>
<keyword evidence="4 5" id="KW-0694">RNA-binding</keyword>
<dbReference type="PANTHER" id="PTHR22807">
    <property type="entry name" value="NOP2 YEAST -RELATED NOL1/NOP2/FMU SUN DOMAIN-CONTAINING"/>
    <property type="match status" value="1"/>
</dbReference>
<keyword evidence="1 5" id="KW-0489">Methyltransferase</keyword>
<dbReference type="GO" id="GO:0008173">
    <property type="term" value="F:RNA methyltransferase activity"/>
    <property type="evidence" value="ECO:0007669"/>
    <property type="project" value="InterPro"/>
</dbReference>
<dbReference type="Proteomes" id="UP000250266">
    <property type="component" value="Unassembled WGS sequence"/>
</dbReference>
<dbReference type="InterPro" id="IPR048889">
    <property type="entry name" value="NSUN5_RCM1_N"/>
</dbReference>
<keyword evidence="2 5" id="KW-0808">Transferase</keyword>
<feature type="binding site" evidence="5">
    <location>
        <position position="335"/>
    </location>
    <ligand>
        <name>S-adenosyl-L-methionine</name>
        <dbReference type="ChEBI" id="CHEBI:59789"/>
    </ligand>
</feature>
<evidence type="ECO:0000313" key="8">
    <source>
        <dbReference type="EMBL" id="OCK85050.1"/>
    </source>
</evidence>
<sequence>MSLYYEAASILTNADKAGGSLKSRIFNKKDLKSTPAQLFALVTEVSKWSAVLKEVVERSGVLKEERKLTPILALLLSHDLLLSKGGIAAPANHVLKLAITRHKARLSAEFTKARLKQGFSTLEAFREHINTGSDGSEDTAAPSNRAQAVSIQHPRWVRINTLRTTLQQQLDTTFAGYSYTDDLSKITSASNKAEILYQDPHIPSLLALPPRADLSKHPAYVSGQLIFQDKASCFPAYLLDANTEDADVIDACAAPGNKTTHLTAILSECRKRAARGGRVQRVIAFEKDKQRATTLNKMVKLAGADDMVTVKGGQDFLAVDPESEEMVRVGALLLDPSCSGSGIVGRDDSAKLFLPDPNTVKEITSSSHKSKKRKRRAPAIPALTKTAALEPEEQDTALENMQDDSTLNDRLSALSTFQLRLLTHAMRFPAARKITYSTCSLYFEENESVVLRALVSPIAKGRGWRILKRGEQVEGLRRWEKRGIWEDGKLGEEDMLEKEEKKDVLEGCIRCEKGTKEGTMGFFVAGFVRDGVRDDVGGDNGLYKKRDAEGDEADDWLGFSDNEVGEPNQELNEIGGNPAPPTIQHKKEKKNRKKRKA</sequence>
<dbReference type="Pfam" id="PF01189">
    <property type="entry name" value="Methyltr_RsmB-F"/>
    <property type="match status" value="1"/>
</dbReference>